<proteinExistence type="inferred from homology"/>
<dbReference type="EMBL" id="CADEPI010000027">
    <property type="protein sequence ID" value="CAB3366862.1"/>
    <property type="molecule type" value="Genomic_DNA"/>
</dbReference>
<dbReference type="OrthoDB" id="25391at2759"/>
<comment type="similarity">
    <text evidence="1">Belongs to the CNOT2/3/5 family.</text>
</comment>
<evidence type="ECO:0000259" key="5">
    <source>
        <dbReference type="Pfam" id="PF04153"/>
    </source>
</evidence>
<protein>
    <recommendedName>
        <fullName evidence="5">NOT2/NOT3/NOT5 C-terminal domain-containing protein</fullName>
    </recommendedName>
</protein>
<feature type="compositionally biased region" description="Polar residues" evidence="4">
    <location>
        <begin position="230"/>
        <end position="241"/>
    </location>
</feature>
<dbReference type="InterPro" id="IPR040168">
    <property type="entry name" value="Not2/3/5"/>
</dbReference>
<feature type="domain" description="NOT2/NOT3/NOT5 C-terminal" evidence="5">
    <location>
        <begin position="329"/>
        <end position="453"/>
    </location>
</feature>
<evidence type="ECO:0000256" key="3">
    <source>
        <dbReference type="ARBA" id="ARBA00023163"/>
    </source>
</evidence>
<feature type="region of interest" description="Disordered" evidence="4">
    <location>
        <begin position="1"/>
        <end position="25"/>
    </location>
</feature>
<dbReference type="PANTHER" id="PTHR23326">
    <property type="entry name" value="CCR4 NOT-RELATED"/>
    <property type="match status" value="1"/>
</dbReference>
<reference evidence="6 7" key="1">
    <citation type="submission" date="2020-04" db="EMBL/GenBank/DDBJ databases">
        <authorList>
            <person name="Alioto T."/>
            <person name="Alioto T."/>
            <person name="Gomez Garrido J."/>
        </authorList>
    </citation>
    <scope>NUCLEOTIDE SEQUENCE [LARGE SCALE GENOMIC DNA]</scope>
</reference>
<feature type="compositionally biased region" description="Polar residues" evidence="4">
    <location>
        <begin position="68"/>
        <end position="85"/>
    </location>
</feature>
<dbReference type="Gene3D" id="2.30.30.1020">
    <property type="entry name" value="CCR4-NOT complex subunit 2/3/5, C-terminal domain"/>
    <property type="match status" value="1"/>
</dbReference>
<keyword evidence="7" id="KW-1185">Reference proteome</keyword>
<comment type="caution">
    <text evidence="6">The sequence shown here is derived from an EMBL/GenBank/DDBJ whole genome shotgun (WGS) entry which is preliminary data.</text>
</comment>
<sequence length="493" mass="54222">MLCYDVSTNYGARKPKNPQELPQPIGRTAPLQRLSKGFVVKQSSVRRVPSTTFHFYRLTRRNLTFYQQKGGSMSHQSPQGATRRTPTAPPDSSIGSSLQQLSPGFAGNLPRSLVGGQRYPRLMPGIGSFGLGGRAAFDFDGPDAVKTPSLLDMAEFPTLGNRGDPLVTPNPTPIRTPYGMFNMMKQQVNGSTFGEQEASEFNISSEDFPALPGTAQRNRRASSDDKPSAGGQTAPLSQPQSGAGAADPNRASRAPGAERHAAQERGIQTHPDGRVSNIPASMLKDQFGITGLLSFIRVAETQSDLVSLSLGQDLKTLGMNLNSVESVYPNFGGPFAEMPCRPQDIDYHVPSEYLINSSIRGKLPAPKLSMYKDDLLFYFFYNCPGDAIQAAAAVELYNRDWRYHTEEKLWLTRAPGAPLVEKTSTYERSTYFIFDPSRWSKVGKEFMLEYSKLEDRQGVSQHVFMPQTMSSSPSQSNAASSYITPMEQMLQIT</sequence>
<keyword evidence="2" id="KW-0805">Transcription regulation</keyword>
<name>A0A8S1C7R9_9INSE</name>
<dbReference type="InterPro" id="IPR038635">
    <property type="entry name" value="CCR4-NOT_su2/3/5_C_sf"/>
</dbReference>
<dbReference type="Proteomes" id="UP000494165">
    <property type="component" value="Unassembled WGS sequence"/>
</dbReference>
<feature type="region of interest" description="Disordered" evidence="4">
    <location>
        <begin position="68"/>
        <end position="102"/>
    </location>
</feature>
<evidence type="ECO:0000256" key="2">
    <source>
        <dbReference type="ARBA" id="ARBA00023015"/>
    </source>
</evidence>
<gene>
    <name evidence="6" type="ORF">CLODIP_2_CD13346</name>
</gene>
<accession>A0A8S1C7R9</accession>
<evidence type="ECO:0000313" key="7">
    <source>
        <dbReference type="Proteomes" id="UP000494165"/>
    </source>
</evidence>
<dbReference type="FunFam" id="2.30.30.1020:FF:000005">
    <property type="entry name" value="Regena, isoform C"/>
    <property type="match status" value="1"/>
</dbReference>
<dbReference type="Pfam" id="PF04153">
    <property type="entry name" value="NOT2_3_5_C"/>
    <property type="match status" value="1"/>
</dbReference>
<organism evidence="6 7">
    <name type="scientific">Cloeon dipterum</name>
    <dbReference type="NCBI Taxonomy" id="197152"/>
    <lineage>
        <taxon>Eukaryota</taxon>
        <taxon>Metazoa</taxon>
        <taxon>Ecdysozoa</taxon>
        <taxon>Arthropoda</taxon>
        <taxon>Hexapoda</taxon>
        <taxon>Insecta</taxon>
        <taxon>Pterygota</taxon>
        <taxon>Palaeoptera</taxon>
        <taxon>Ephemeroptera</taxon>
        <taxon>Pisciforma</taxon>
        <taxon>Baetidae</taxon>
        <taxon>Cloeon</taxon>
    </lineage>
</organism>
<dbReference type="GO" id="GO:2000036">
    <property type="term" value="P:regulation of stem cell population maintenance"/>
    <property type="evidence" value="ECO:0007669"/>
    <property type="project" value="UniProtKB-ARBA"/>
</dbReference>
<evidence type="ECO:0000256" key="4">
    <source>
        <dbReference type="SAM" id="MobiDB-lite"/>
    </source>
</evidence>
<dbReference type="GO" id="GO:0006355">
    <property type="term" value="P:regulation of DNA-templated transcription"/>
    <property type="evidence" value="ECO:0007669"/>
    <property type="project" value="InterPro"/>
</dbReference>
<evidence type="ECO:0000256" key="1">
    <source>
        <dbReference type="ARBA" id="ARBA00007682"/>
    </source>
</evidence>
<dbReference type="AlphaFoldDB" id="A0A8S1C7R9"/>
<evidence type="ECO:0000313" key="6">
    <source>
        <dbReference type="EMBL" id="CAB3366862.1"/>
    </source>
</evidence>
<dbReference type="InterPro" id="IPR007282">
    <property type="entry name" value="NOT2/3/5_C"/>
</dbReference>
<feature type="region of interest" description="Disordered" evidence="4">
    <location>
        <begin position="202"/>
        <end position="278"/>
    </location>
</feature>
<keyword evidence="3" id="KW-0804">Transcription</keyword>
<feature type="compositionally biased region" description="Polar residues" evidence="4">
    <location>
        <begin position="93"/>
        <end position="102"/>
    </location>
</feature>
<dbReference type="GO" id="GO:0030015">
    <property type="term" value="C:CCR4-NOT core complex"/>
    <property type="evidence" value="ECO:0007669"/>
    <property type="project" value="InterPro"/>
</dbReference>
<feature type="compositionally biased region" description="Polar residues" evidence="4">
    <location>
        <begin position="1"/>
        <end position="10"/>
    </location>
</feature>